<proteinExistence type="predicted"/>
<protein>
    <submittedName>
        <fullName evidence="1">Uncharacterized protein</fullName>
    </submittedName>
</protein>
<dbReference type="KEGG" id="cdet:87948644"/>
<reference evidence="2" key="1">
    <citation type="journal article" date="2023" name="bioRxiv">
        <title>Complete genome of the Medicago anthracnose fungus, Colletotrichum destructivum, reveals a mini-chromosome-like region within a core chromosome.</title>
        <authorList>
            <person name="Lapalu N."/>
            <person name="Simon A."/>
            <person name="Lu A."/>
            <person name="Plaumann P.-L."/>
            <person name="Amselem J."/>
            <person name="Pigne S."/>
            <person name="Auger A."/>
            <person name="Koch C."/>
            <person name="Dallery J.-F."/>
            <person name="O'Connell R.J."/>
        </authorList>
    </citation>
    <scope>NUCLEOTIDE SEQUENCE [LARGE SCALE GENOMIC DNA]</scope>
    <source>
        <strain evidence="2">CBS 520.97</strain>
    </source>
</reference>
<accession>A0AAX4IV50</accession>
<evidence type="ECO:0000313" key="1">
    <source>
        <dbReference type="EMBL" id="WQF87130.1"/>
    </source>
</evidence>
<evidence type="ECO:0000313" key="2">
    <source>
        <dbReference type="Proteomes" id="UP001322277"/>
    </source>
</evidence>
<organism evidence="1 2">
    <name type="scientific">Colletotrichum destructivum</name>
    <dbReference type="NCBI Taxonomy" id="34406"/>
    <lineage>
        <taxon>Eukaryota</taxon>
        <taxon>Fungi</taxon>
        <taxon>Dikarya</taxon>
        <taxon>Ascomycota</taxon>
        <taxon>Pezizomycotina</taxon>
        <taxon>Sordariomycetes</taxon>
        <taxon>Hypocreomycetidae</taxon>
        <taxon>Glomerellales</taxon>
        <taxon>Glomerellaceae</taxon>
        <taxon>Colletotrichum</taxon>
        <taxon>Colletotrichum destructivum species complex</taxon>
    </lineage>
</organism>
<dbReference type="RefSeq" id="XP_062784351.1">
    <property type="nucleotide sequence ID" value="XM_062928300.1"/>
</dbReference>
<dbReference type="GeneID" id="87948644"/>
<sequence length="72" mass="7513">MLHQSGGILATLDEMSRLEVEVSAANYVGSSTSLPLRASHAARSRQPGTNLSCTSIRKPCIVAAIGNNGTFP</sequence>
<name>A0AAX4IV50_9PEZI</name>
<dbReference type="EMBL" id="CP137312">
    <property type="protein sequence ID" value="WQF87130.1"/>
    <property type="molecule type" value="Genomic_DNA"/>
</dbReference>
<gene>
    <name evidence="1" type="ORF">CDEST_12144</name>
</gene>
<dbReference type="AlphaFoldDB" id="A0AAX4IV50"/>
<dbReference type="Proteomes" id="UP001322277">
    <property type="component" value="Chromosome 8"/>
</dbReference>
<keyword evidence="2" id="KW-1185">Reference proteome</keyword>